<proteinExistence type="predicted"/>
<dbReference type="SUPFAM" id="SSF56973">
    <property type="entry name" value="Aerolisin/ETX pore-forming domain"/>
    <property type="match status" value="1"/>
</dbReference>
<reference evidence="3 4" key="1">
    <citation type="journal article" date="2009" name="Nat. Genet.">
        <title>The genome of the cucumber, Cucumis sativus L.</title>
        <authorList>
            <person name="Huang S."/>
            <person name="Li R."/>
            <person name="Zhang Z."/>
            <person name="Li L."/>
            <person name="Gu X."/>
            <person name="Fan W."/>
            <person name="Lucas W.J."/>
            <person name="Wang X."/>
            <person name="Xie B."/>
            <person name="Ni P."/>
            <person name="Ren Y."/>
            <person name="Zhu H."/>
            <person name="Li J."/>
            <person name="Lin K."/>
            <person name="Jin W."/>
            <person name="Fei Z."/>
            <person name="Li G."/>
            <person name="Staub J."/>
            <person name="Kilian A."/>
            <person name="van der Vossen E.A."/>
            <person name="Wu Y."/>
            <person name="Guo J."/>
            <person name="He J."/>
            <person name="Jia Z."/>
            <person name="Ren Y."/>
            <person name="Tian G."/>
            <person name="Lu Y."/>
            <person name="Ruan J."/>
            <person name="Qian W."/>
            <person name="Wang M."/>
            <person name="Huang Q."/>
            <person name="Li B."/>
            <person name="Xuan Z."/>
            <person name="Cao J."/>
            <person name="Asan"/>
            <person name="Wu Z."/>
            <person name="Zhang J."/>
            <person name="Cai Q."/>
            <person name="Bai Y."/>
            <person name="Zhao B."/>
            <person name="Han Y."/>
            <person name="Li Y."/>
            <person name="Li X."/>
            <person name="Wang S."/>
            <person name="Shi Q."/>
            <person name="Liu S."/>
            <person name="Cho W.K."/>
            <person name="Kim J.Y."/>
            <person name="Xu Y."/>
            <person name="Heller-Uszynska K."/>
            <person name="Miao H."/>
            <person name="Cheng Z."/>
            <person name="Zhang S."/>
            <person name="Wu J."/>
            <person name="Yang Y."/>
            <person name="Kang H."/>
            <person name="Li M."/>
            <person name="Liang H."/>
            <person name="Ren X."/>
            <person name="Shi Z."/>
            <person name="Wen M."/>
            <person name="Jian M."/>
            <person name="Yang H."/>
            <person name="Zhang G."/>
            <person name="Yang Z."/>
            <person name="Chen R."/>
            <person name="Liu S."/>
            <person name="Li J."/>
            <person name="Ma L."/>
            <person name="Liu H."/>
            <person name="Zhou Y."/>
            <person name="Zhao J."/>
            <person name="Fang X."/>
            <person name="Li G."/>
            <person name="Fang L."/>
            <person name="Li Y."/>
            <person name="Liu D."/>
            <person name="Zheng H."/>
            <person name="Zhang Y."/>
            <person name="Qin N."/>
            <person name="Li Z."/>
            <person name="Yang G."/>
            <person name="Yang S."/>
            <person name="Bolund L."/>
            <person name="Kristiansen K."/>
            <person name="Zheng H."/>
            <person name="Li S."/>
            <person name="Zhang X."/>
            <person name="Yang H."/>
            <person name="Wang J."/>
            <person name="Sun R."/>
            <person name="Zhang B."/>
            <person name="Jiang S."/>
            <person name="Wang J."/>
            <person name="Du Y."/>
            <person name="Li S."/>
        </authorList>
    </citation>
    <scope>NUCLEOTIDE SEQUENCE [LARGE SCALE GENOMIC DNA]</scope>
    <source>
        <strain evidence="4">cv. 9930</strain>
    </source>
</reference>
<dbReference type="InterPro" id="IPR008998">
    <property type="entry name" value="Agglutinin"/>
</dbReference>
<dbReference type="SUPFAM" id="SSF50382">
    <property type="entry name" value="Agglutinin"/>
    <property type="match status" value="2"/>
</dbReference>
<feature type="compositionally biased region" description="Basic and acidic residues" evidence="1">
    <location>
        <begin position="16"/>
        <end position="26"/>
    </location>
</feature>
<dbReference type="AlphaFoldDB" id="A0A0A0KAP4"/>
<accession>A0A0A0KAP4</accession>
<gene>
    <name evidence="3" type="ORF">Csa_6G107830</name>
</gene>
<reference evidence="3 4" key="4">
    <citation type="journal article" date="2011" name="BMC Genomics">
        <title>RNA-Seq improves annotation of protein-coding genes in the cucumber genome.</title>
        <authorList>
            <person name="Li Z."/>
            <person name="Zhang Z."/>
            <person name="Yan P."/>
            <person name="Huang S."/>
            <person name="Fei Z."/>
            <person name="Lin K."/>
        </authorList>
    </citation>
    <scope>NUCLEOTIDE SEQUENCE [LARGE SCALE GENOMIC DNA]</scope>
    <source>
        <strain evidence="4">cv. 9930</strain>
    </source>
</reference>
<evidence type="ECO:0000259" key="2">
    <source>
        <dbReference type="SMART" id="SM00791"/>
    </source>
</evidence>
<feature type="region of interest" description="Disordered" evidence="1">
    <location>
        <begin position="1"/>
        <end position="26"/>
    </location>
</feature>
<dbReference type="Gene3D" id="2.170.15.10">
    <property type="entry name" value="Proaerolysin, chain A, domain 3"/>
    <property type="match status" value="1"/>
</dbReference>
<evidence type="ECO:0000256" key="1">
    <source>
        <dbReference type="SAM" id="MobiDB-lite"/>
    </source>
</evidence>
<name>A0A0A0KAP4_CUCSA</name>
<organism evidence="3 4">
    <name type="scientific">Cucumis sativus</name>
    <name type="common">Cucumber</name>
    <dbReference type="NCBI Taxonomy" id="3659"/>
    <lineage>
        <taxon>Eukaryota</taxon>
        <taxon>Viridiplantae</taxon>
        <taxon>Streptophyta</taxon>
        <taxon>Embryophyta</taxon>
        <taxon>Tracheophyta</taxon>
        <taxon>Spermatophyta</taxon>
        <taxon>Magnoliopsida</taxon>
        <taxon>eudicotyledons</taxon>
        <taxon>Gunneridae</taxon>
        <taxon>Pentapetalae</taxon>
        <taxon>rosids</taxon>
        <taxon>fabids</taxon>
        <taxon>Cucurbitales</taxon>
        <taxon>Cucurbitaceae</taxon>
        <taxon>Benincaseae</taxon>
        <taxon>Cucumis</taxon>
    </lineage>
</organism>
<feature type="domain" description="Agglutinin" evidence="2">
    <location>
        <begin position="192"/>
        <end position="322"/>
    </location>
</feature>
<dbReference type="Gene3D" id="2.80.10.50">
    <property type="match status" value="2"/>
</dbReference>
<dbReference type="eggNOG" id="ENOG502QU8X">
    <property type="taxonomic scope" value="Eukaryota"/>
</dbReference>
<sequence length="505" mass="58245">MIPSLPPPVSTPATETPKKEGRYKLDFSSSDDKSIFPKYFALQNYSPRHPQPRTAPFLQYIHESYLEFNGEHGLLHPFSKFESEISDSNPKLIHIRCTGINKYWVRKSSDSNHIVPIATKKEDNVSKSSCTLFEPIYDAKYKAYRFRHVQLGYELFRDKTDRLLARENGSPDSEREDAYGVFTKVIDWNSLCVFPKHVTFKGYNGKYLRFEGKYLQVSGEQNHSSLIHEIYPQKDGNLMIKNIKSERFWIHDPNWIVATARDGNRDDPNLLFQPVSLHNNVVALRSLGNTAFCAIISVDDQKNCLNATESDPTEETQFEVSEDYIIYRRKIDINIHYRLGNGRIYGERVWSMAKGYAINKTEEPEQIEFTFSFEDERNMKWTNIFAKQFESTKYFNAEFPLIKDGEITIGNGTAQSIIWGETYRKKKILMSCDTTITVPPMSKVKVNVVVKRGFCEVPFSYMHATTSAKHSVIIPYRDGVFTDGDFTGVNSYQFQITTDEEALPI</sequence>
<dbReference type="PANTHER" id="PTHR39244">
    <property type="entry name" value="NATTERIN-4"/>
    <property type="match status" value="1"/>
</dbReference>
<reference evidence="3 4" key="2">
    <citation type="journal article" date="2009" name="PLoS ONE">
        <title>An integrated genetic and cytogenetic map of the cucumber genome.</title>
        <authorList>
            <person name="Ren Y."/>
            <person name="Zhang Z."/>
            <person name="Liu J."/>
            <person name="Staub J.E."/>
            <person name="Han Y."/>
            <person name="Cheng Z."/>
            <person name="Li X."/>
            <person name="Lu J."/>
            <person name="Miao H."/>
            <person name="Kang H."/>
            <person name="Xie B."/>
            <person name="Gu X."/>
            <person name="Wang X."/>
            <person name="Du Y."/>
            <person name="Jin W."/>
            <person name="Huang S."/>
        </authorList>
    </citation>
    <scope>NUCLEOTIDE SEQUENCE [LARGE SCALE GENOMIC DNA]</scope>
    <source>
        <strain evidence="4">cv. 9930</strain>
    </source>
</reference>
<dbReference type="EMBL" id="CM002927">
    <property type="protein sequence ID" value="KGN46533.1"/>
    <property type="molecule type" value="Genomic_DNA"/>
</dbReference>
<dbReference type="PANTHER" id="PTHR39244:SF5">
    <property type="entry name" value="NATTERIN-3-LIKE"/>
    <property type="match status" value="1"/>
</dbReference>
<dbReference type="InterPro" id="IPR053237">
    <property type="entry name" value="Natterin_C"/>
</dbReference>
<evidence type="ECO:0000313" key="4">
    <source>
        <dbReference type="Proteomes" id="UP000029981"/>
    </source>
</evidence>
<protein>
    <recommendedName>
        <fullName evidence="2">Agglutinin domain-containing protein</fullName>
    </recommendedName>
</protein>
<dbReference type="Gramene" id="KGN46533">
    <property type="protein sequence ID" value="KGN46533"/>
    <property type="gene ID" value="Csa_6G107830"/>
</dbReference>
<feature type="compositionally biased region" description="Pro residues" evidence="1">
    <location>
        <begin position="1"/>
        <end position="10"/>
    </location>
</feature>
<dbReference type="InterPro" id="IPR036242">
    <property type="entry name" value="Agglutinin_dom_sf"/>
</dbReference>
<dbReference type="OrthoDB" id="1659927at2759"/>
<dbReference type="Pfam" id="PF07468">
    <property type="entry name" value="Agglutinin"/>
    <property type="match status" value="1"/>
</dbReference>
<dbReference type="KEGG" id="csv:101208220"/>
<dbReference type="SMART" id="SM00791">
    <property type="entry name" value="Agglutinin"/>
    <property type="match status" value="1"/>
</dbReference>
<evidence type="ECO:0000313" key="3">
    <source>
        <dbReference type="EMBL" id="KGN46533.1"/>
    </source>
</evidence>
<keyword evidence="4" id="KW-1185">Reference proteome</keyword>
<reference evidence="3 4" key="3">
    <citation type="journal article" date="2010" name="BMC Genomics">
        <title>Transcriptome sequencing and comparative analysis of cucumber flowers with different sex types.</title>
        <authorList>
            <person name="Guo S."/>
            <person name="Zheng Y."/>
            <person name="Joung J.G."/>
            <person name="Liu S."/>
            <person name="Zhang Z."/>
            <person name="Crasta O.R."/>
            <person name="Sobral B.W."/>
            <person name="Xu Y."/>
            <person name="Huang S."/>
            <person name="Fei Z."/>
        </authorList>
    </citation>
    <scope>NUCLEOTIDE SEQUENCE [LARGE SCALE GENOMIC DNA]</scope>
    <source>
        <strain evidence="4">cv. 9930</strain>
    </source>
</reference>
<dbReference type="Proteomes" id="UP000029981">
    <property type="component" value="Chromosome 6"/>
</dbReference>